<protein>
    <recommendedName>
        <fullName evidence="4">Peptidase S8/S53 domain-containing protein</fullName>
    </recommendedName>
</protein>
<keyword evidence="1" id="KW-0732">Signal</keyword>
<accession>A0A2S7TXW8</accession>
<dbReference type="EMBL" id="MQWA01000001">
    <property type="protein sequence ID" value="PQJ27160.1"/>
    <property type="molecule type" value="Genomic_DNA"/>
</dbReference>
<dbReference type="Proteomes" id="UP000239907">
    <property type="component" value="Unassembled WGS sequence"/>
</dbReference>
<dbReference type="OrthoDB" id="192784at2"/>
<feature type="signal peptide" evidence="1">
    <location>
        <begin position="1"/>
        <end position="19"/>
    </location>
</feature>
<reference evidence="2 3" key="1">
    <citation type="submission" date="2016-12" db="EMBL/GenBank/DDBJ databases">
        <title>Study of bacterial adaptation to deep sea.</title>
        <authorList>
            <person name="Song J."/>
            <person name="Yoshizawa S."/>
            <person name="Kogure K."/>
        </authorList>
    </citation>
    <scope>NUCLEOTIDE SEQUENCE [LARGE SCALE GENOMIC DNA]</scope>
    <source>
        <strain evidence="2 3">SAORIC-165</strain>
    </source>
</reference>
<proteinExistence type="predicted"/>
<feature type="chain" id="PRO_5015603450" description="Peptidase S8/S53 domain-containing protein" evidence="1">
    <location>
        <begin position="20"/>
        <end position="488"/>
    </location>
</feature>
<comment type="caution">
    <text evidence="2">The sequence shown here is derived from an EMBL/GenBank/DDBJ whole genome shotgun (WGS) entry which is preliminary data.</text>
</comment>
<dbReference type="InterPro" id="IPR036852">
    <property type="entry name" value="Peptidase_S8/S53_dom_sf"/>
</dbReference>
<dbReference type="GO" id="GO:0004252">
    <property type="term" value="F:serine-type endopeptidase activity"/>
    <property type="evidence" value="ECO:0007669"/>
    <property type="project" value="InterPro"/>
</dbReference>
<evidence type="ECO:0000313" key="3">
    <source>
        <dbReference type="Proteomes" id="UP000239907"/>
    </source>
</evidence>
<keyword evidence="3" id="KW-1185">Reference proteome</keyword>
<evidence type="ECO:0000313" key="2">
    <source>
        <dbReference type="EMBL" id="PQJ27160.1"/>
    </source>
</evidence>
<sequence>MKSTLSALLLSLMPCLVSADWRTDIGWDELQEWASLNSMTLPDTSGLAVGMSEAGTTAYAPDFNDIQLSDESIIDVTGESIIPSSHATGVASQFFGNSSSMTPSVASVNIYSADDFIDKIKNDNSGLWTERVMSHAWIGSVGSSQGTEILSARLDATTINSDTLHIVGVNNGSAKTLPELLNQSYNGISVGISSGNHSRGPVPDGYEGAGRQKPEVVNSLGSSSSATGATASVATLLRAQASSATSVAIKSVILAGADKLKFEDWDNSSTRPIDDIYGAGEVNILNSFRILSGGEQSAGSIGSYGWDYFSPGGRNRFPQAYTLTIPDNSTSSSLCANLSWNRASSGGSYSTLANLSLTLTDSSDVVVFSSDSSVDNIEHIWQTNLSPGTYTITVARNGSVNADYALAWRVDTETNSSPSSFNHGATSNDLVFANLAPLHKYILQRSSKLSAWVDISTTESLADGSLSVSDPNSELGEKVFYRLSYYTP</sequence>
<evidence type="ECO:0008006" key="4">
    <source>
        <dbReference type="Google" id="ProtNLM"/>
    </source>
</evidence>
<dbReference type="InterPro" id="IPR008979">
    <property type="entry name" value="Galactose-bd-like_sf"/>
</dbReference>
<name>A0A2S7TXW8_9BACT</name>
<dbReference type="SUPFAM" id="SSF52743">
    <property type="entry name" value="Subtilisin-like"/>
    <property type="match status" value="1"/>
</dbReference>
<dbReference type="RefSeq" id="WP_105041648.1">
    <property type="nucleotide sequence ID" value="NZ_MQWA01000001.1"/>
</dbReference>
<dbReference type="Gene3D" id="2.60.120.380">
    <property type="match status" value="1"/>
</dbReference>
<dbReference type="AlphaFoldDB" id="A0A2S7TXW8"/>
<gene>
    <name evidence="2" type="ORF">BSZ32_00705</name>
</gene>
<organism evidence="2 3">
    <name type="scientific">Rubritalea profundi</name>
    <dbReference type="NCBI Taxonomy" id="1658618"/>
    <lineage>
        <taxon>Bacteria</taxon>
        <taxon>Pseudomonadati</taxon>
        <taxon>Verrucomicrobiota</taxon>
        <taxon>Verrucomicrobiia</taxon>
        <taxon>Verrucomicrobiales</taxon>
        <taxon>Rubritaleaceae</taxon>
        <taxon>Rubritalea</taxon>
    </lineage>
</organism>
<dbReference type="Gene3D" id="3.40.50.200">
    <property type="entry name" value="Peptidase S8/S53 domain"/>
    <property type="match status" value="1"/>
</dbReference>
<dbReference type="SUPFAM" id="SSF49785">
    <property type="entry name" value="Galactose-binding domain-like"/>
    <property type="match status" value="1"/>
</dbReference>
<dbReference type="GO" id="GO:0006508">
    <property type="term" value="P:proteolysis"/>
    <property type="evidence" value="ECO:0007669"/>
    <property type="project" value="InterPro"/>
</dbReference>
<evidence type="ECO:0000256" key="1">
    <source>
        <dbReference type="SAM" id="SignalP"/>
    </source>
</evidence>